<evidence type="ECO:0000259" key="3">
    <source>
        <dbReference type="Pfam" id="PF24888"/>
    </source>
</evidence>
<evidence type="ECO:0000313" key="5">
    <source>
        <dbReference type="Proteomes" id="UP001175271"/>
    </source>
</evidence>
<dbReference type="EMBL" id="JAUCMV010000002">
    <property type="protein sequence ID" value="KAK0415242.1"/>
    <property type="molecule type" value="Genomic_DNA"/>
</dbReference>
<dbReference type="Proteomes" id="UP001175271">
    <property type="component" value="Unassembled WGS sequence"/>
</dbReference>
<feature type="signal peptide" evidence="2">
    <location>
        <begin position="1"/>
        <end position="19"/>
    </location>
</feature>
<comment type="caution">
    <text evidence="4">The sequence shown here is derived from an EMBL/GenBank/DDBJ whole genome shotgun (WGS) entry which is preliminary data.</text>
</comment>
<dbReference type="Pfam" id="PF24888">
    <property type="entry name" value="DUF7741"/>
    <property type="match status" value="1"/>
</dbReference>
<proteinExistence type="predicted"/>
<gene>
    <name evidence="4" type="ORF">QR680_011846</name>
</gene>
<reference evidence="4" key="1">
    <citation type="submission" date="2023-06" db="EMBL/GenBank/DDBJ databases">
        <title>Genomic analysis of the entomopathogenic nematode Steinernema hermaphroditum.</title>
        <authorList>
            <person name="Schwarz E.M."/>
            <person name="Heppert J.K."/>
            <person name="Baniya A."/>
            <person name="Schwartz H.T."/>
            <person name="Tan C.-H."/>
            <person name="Antoshechkin I."/>
            <person name="Sternberg P.W."/>
            <person name="Goodrich-Blair H."/>
            <person name="Dillman A.R."/>
        </authorList>
    </citation>
    <scope>NUCLEOTIDE SEQUENCE</scope>
    <source>
        <strain evidence="4">PS9179</strain>
        <tissue evidence="4">Whole animal</tissue>
    </source>
</reference>
<evidence type="ECO:0000313" key="4">
    <source>
        <dbReference type="EMBL" id="KAK0415242.1"/>
    </source>
</evidence>
<dbReference type="AlphaFoldDB" id="A0AA39I2F3"/>
<keyword evidence="2" id="KW-0732">Signal</keyword>
<feature type="region of interest" description="Disordered" evidence="1">
    <location>
        <begin position="633"/>
        <end position="656"/>
    </location>
</feature>
<name>A0AA39I2F3_9BILA</name>
<keyword evidence="5" id="KW-1185">Reference proteome</keyword>
<sequence length="708" mass="72438">MRASTPFLLLLLCVVHGVGQQICHVCSGDSPLNGAYCNNDKVCTGTSCSITIQLSGVWTANCSSTPVDAAKPCTVDIANMMASCQCGQALCNSPMEILKTIQGFLPASFKNFTPNMPNAPIPCFECGNVYSPGASALSVSCNEASLCWGSYCVTKRGENPHSYCGTSWDGSGNEGCFSTPNNDEVCVCKQPMCNVPYAKSSGAVLPVIKPGTPLPVFGATVIPGISVIPPGMTTMKPGLPPELPLSSMKPAIGISEPSTMKLPPASAMPVIIAPPGMATTPISTVVSSPAVSTMKPGLPEIVMSTIGSGPLSEGGLLTPRPATVIPGNLMSMAPTLKPESSTPKSPSGVVPIIAPPGMATMSISEGSPPTVIPAGLNSMKPDVIMATMRPPTVIPGSIGLSTMKPPSEVGLPATVIPGLATVKPPSLLPNLMTLKADIFTLIPGSAPLPTVIPSGILPEGQSLKPATVIPGILGGVSMPGPIGLPSTKPVVEGGLPPLATVIPGLASMRPASLASNIMTSLRPAMIPTVISGLGTVKSGTVFPSLPIGMNRGSSLKPMTTTESIYEYYDYEYTDFPVLPKATSGKPNVLPMTTTRPMTTTTAMGMMRSTMSLMGGTVGRPATTLRVASMPMGLTPATARPMTTTTAPSPIGTSRSPTVMATVRGPMAMGTTARHGTTPPTSLAQRLKDILVGQLGSKNGTISPSVKVP</sequence>
<organism evidence="4 5">
    <name type="scientific">Steinernema hermaphroditum</name>
    <dbReference type="NCBI Taxonomy" id="289476"/>
    <lineage>
        <taxon>Eukaryota</taxon>
        <taxon>Metazoa</taxon>
        <taxon>Ecdysozoa</taxon>
        <taxon>Nematoda</taxon>
        <taxon>Chromadorea</taxon>
        <taxon>Rhabditida</taxon>
        <taxon>Tylenchina</taxon>
        <taxon>Panagrolaimomorpha</taxon>
        <taxon>Strongyloidoidea</taxon>
        <taxon>Steinernematidae</taxon>
        <taxon>Steinernema</taxon>
    </lineage>
</organism>
<evidence type="ECO:0000256" key="1">
    <source>
        <dbReference type="SAM" id="MobiDB-lite"/>
    </source>
</evidence>
<feature type="compositionally biased region" description="Low complexity" evidence="1">
    <location>
        <begin position="634"/>
        <end position="647"/>
    </location>
</feature>
<accession>A0AA39I2F3</accession>
<protein>
    <recommendedName>
        <fullName evidence="3">DUF7741 domain-containing protein</fullName>
    </recommendedName>
</protein>
<dbReference type="InterPro" id="IPR056643">
    <property type="entry name" value="DUF7741"/>
</dbReference>
<evidence type="ECO:0000256" key="2">
    <source>
        <dbReference type="SAM" id="SignalP"/>
    </source>
</evidence>
<feature type="chain" id="PRO_5041452679" description="DUF7741 domain-containing protein" evidence="2">
    <location>
        <begin position="20"/>
        <end position="708"/>
    </location>
</feature>
<feature type="domain" description="DUF7741" evidence="3">
    <location>
        <begin position="121"/>
        <end position="197"/>
    </location>
</feature>